<evidence type="ECO:0000313" key="1">
    <source>
        <dbReference type="EMBL" id="GGG64454.1"/>
    </source>
</evidence>
<dbReference type="EMBL" id="BMEQ01000019">
    <property type="protein sequence ID" value="GGG64454.1"/>
    <property type="molecule type" value="Genomic_DNA"/>
</dbReference>
<keyword evidence="2" id="KW-1185">Reference proteome</keyword>
<gene>
    <name evidence="1" type="ORF">GCM10011374_30090</name>
</gene>
<sequence>MRPVTLHYRAMTQQQAATALEVFVSERAPALDHLRIELTAHGADPSAMLDGTPASLTALWQWITDRLLEDSAAASPTPPLELRDLWPSWAQHTAAADPLPSPEALALVDGFISYLAEVITTGAPEATWKVGLQRVKAYHWHKHPVLTSETTDTQVFLPSLPRTGTYRLLAGLDPVPDHEMCLHAAAAIASLRGDHPWEPVVPPAPLVEVTTRPGCFELELHGDLAHEHPALVDLLVEELSAQDGVESVDRMHPGALIVAAPGWDADRLELWAITWLVQHLPR</sequence>
<organism evidence="1 2">
    <name type="scientific">Kocuria dechangensis</name>
    <dbReference type="NCBI Taxonomy" id="1176249"/>
    <lineage>
        <taxon>Bacteria</taxon>
        <taxon>Bacillati</taxon>
        <taxon>Actinomycetota</taxon>
        <taxon>Actinomycetes</taxon>
        <taxon>Micrococcales</taxon>
        <taxon>Micrococcaceae</taxon>
        <taxon>Kocuria</taxon>
    </lineage>
</organism>
<comment type="caution">
    <text evidence="1">The sequence shown here is derived from an EMBL/GenBank/DDBJ whole genome shotgun (WGS) entry which is preliminary data.</text>
</comment>
<dbReference type="Proteomes" id="UP000638848">
    <property type="component" value="Unassembled WGS sequence"/>
</dbReference>
<protein>
    <submittedName>
        <fullName evidence="1">Uncharacterized protein</fullName>
    </submittedName>
</protein>
<evidence type="ECO:0000313" key="2">
    <source>
        <dbReference type="Proteomes" id="UP000638848"/>
    </source>
</evidence>
<accession>A0A917H1R6</accession>
<reference evidence="1" key="2">
    <citation type="submission" date="2020-09" db="EMBL/GenBank/DDBJ databases">
        <authorList>
            <person name="Sun Q."/>
            <person name="Zhou Y."/>
        </authorList>
    </citation>
    <scope>NUCLEOTIDE SEQUENCE</scope>
    <source>
        <strain evidence="1">CGMCC 1.12187</strain>
    </source>
</reference>
<proteinExistence type="predicted"/>
<dbReference type="AlphaFoldDB" id="A0A917H1R6"/>
<reference evidence="1" key="1">
    <citation type="journal article" date="2014" name="Int. J. Syst. Evol. Microbiol.">
        <title>Complete genome sequence of Corynebacterium casei LMG S-19264T (=DSM 44701T), isolated from a smear-ripened cheese.</title>
        <authorList>
            <consortium name="US DOE Joint Genome Institute (JGI-PGF)"/>
            <person name="Walter F."/>
            <person name="Albersmeier A."/>
            <person name="Kalinowski J."/>
            <person name="Ruckert C."/>
        </authorList>
    </citation>
    <scope>NUCLEOTIDE SEQUENCE</scope>
    <source>
        <strain evidence="1">CGMCC 1.12187</strain>
    </source>
</reference>
<name>A0A917H1R6_9MICC</name>